<organism evidence="1 2">
    <name type="scientific">Azotobacter chroococcum</name>
    <dbReference type="NCBI Taxonomy" id="353"/>
    <lineage>
        <taxon>Bacteria</taxon>
        <taxon>Pseudomonadati</taxon>
        <taxon>Pseudomonadota</taxon>
        <taxon>Gammaproteobacteria</taxon>
        <taxon>Pseudomonadales</taxon>
        <taxon>Pseudomonadaceae</taxon>
        <taxon>Azotobacter</taxon>
    </lineage>
</organism>
<reference evidence="1" key="1">
    <citation type="submission" date="2020-03" db="EMBL/GenBank/DDBJ databases">
        <title>Genome assembly of Azotobacter chroococcum W5.</title>
        <authorList>
            <person name="Kannepalli A."/>
        </authorList>
    </citation>
    <scope>NUCLEOTIDE SEQUENCE</scope>
    <source>
        <strain evidence="1">W5</strain>
    </source>
</reference>
<dbReference type="Proteomes" id="UP000736384">
    <property type="component" value="Unassembled WGS sequence"/>
</dbReference>
<dbReference type="RefSeq" id="WP_162502906.1">
    <property type="nucleotide sequence ID" value="NZ_JAAPAP010000001.1"/>
</dbReference>
<evidence type="ECO:0000313" key="2">
    <source>
        <dbReference type="Proteomes" id="UP000736384"/>
    </source>
</evidence>
<gene>
    <name evidence="1" type="ORF">HA520_00615</name>
</gene>
<dbReference type="AlphaFoldDB" id="A0AA44C6V6"/>
<protein>
    <submittedName>
        <fullName evidence="1">Uncharacterized protein</fullName>
    </submittedName>
</protein>
<dbReference type="EMBL" id="JAAPAP010000001">
    <property type="protein sequence ID" value="NHN75798.1"/>
    <property type="molecule type" value="Genomic_DNA"/>
</dbReference>
<dbReference type="PROSITE" id="PS51257">
    <property type="entry name" value="PROKAR_LIPOPROTEIN"/>
    <property type="match status" value="1"/>
</dbReference>
<accession>A0AA44C6V6</accession>
<proteinExistence type="predicted"/>
<evidence type="ECO:0000313" key="1">
    <source>
        <dbReference type="EMBL" id="NHN75798.1"/>
    </source>
</evidence>
<comment type="caution">
    <text evidence="1">The sequence shown here is derived from an EMBL/GenBank/DDBJ whole genome shotgun (WGS) entry which is preliminary data.</text>
</comment>
<name>A0AA44C6V6_9GAMM</name>
<sequence length="45" mass="5021">MIDDYMKIIASIVQISTACKVTDDSGLDYLCFGLDSNNLYQLLDT</sequence>